<proteinExistence type="predicted"/>
<gene>
    <name evidence="1" type="ORF">JSE7799_03143</name>
</gene>
<dbReference type="STRING" id="313367.JSE7799_03143"/>
<protein>
    <submittedName>
        <fullName evidence="1">Uncharacterized protein</fullName>
    </submittedName>
</protein>
<dbReference type="EMBL" id="CYPR01000206">
    <property type="protein sequence ID" value="CUH40411.1"/>
    <property type="molecule type" value="Genomic_DNA"/>
</dbReference>
<evidence type="ECO:0000313" key="1">
    <source>
        <dbReference type="EMBL" id="CUH40411.1"/>
    </source>
</evidence>
<organism evidence="1 2">
    <name type="scientific">Jannaschia seosinensis</name>
    <dbReference type="NCBI Taxonomy" id="313367"/>
    <lineage>
        <taxon>Bacteria</taxon>
        <taxon>Pseudomonadati</taxon>
        <taxon>Pseudomonadota</taxon>
        <taxon>Alphaproteobacteria</taxon>
        <taxon>Rhodobacterales</taxon>
        <taxon>Roseobacteraceae</taxon>
        <taxon>Jannaschia</taxon>
    </lineage>
</organism>
<accession>A0A0M7BDD7</accession>
<sequence>MLSALLLTLGACAVPVEQVGVGPSGFIEDLPERVVELAAPDQDLETVRLMREDGCYWYQYVGPVETTMLPLRTTDGKPICNRRAGAAPVAA</sequence>
<dbReference type="Proteomes" id="UP000049455">
    <property type="component" value="Unassembled WGS sequence"/>
</dbReference>
<keyword evidence="2" id="KW-1185">Reference proteome</keyword>
<reference evidence="1 2" key="1">
    <citation type="submission" date="2015-09" db="EMBL/GenBank/DDBJ databases">
        <authorList>
            <person name="Jackson K.R."/>
            <person name="Lunt B.L."/>
            <person name="Fisher J.N.B."/>
            <person name="Gardner A.V."/>
            <person name="Bailey M.E."/>
            <person name="Deus L.M."/>
            <person name="Earl A.S."/>
            <person name="Gibby P.D."/>
            <person name="Hartmann K.A."/>
            <person name="Liu J.E."/>
            <person name="Manci A.M."/>
            <person name="Nielsen D.A."/>
            <person name="Solomon M.B."/>
            <person name="Breakwell D.P."/>
            <person name="Burnett S.H."/>
            <person name="Grose J.H."/>
        </authorList>
    </citation>
    <scope>NUCLEOTIDE SEQUENCE [LARGE SCALE GENOMIC DNA]</scope>
    <source>
        <strain evidence="1 2">CECT 7799</strain>
    </source>
</reference>
<evidence type="ECO:0000313" key="2">
    <source>
        <dbReference type="Proteomes" id="UP000049455"/>
    </source>
</evidence>
<dbReference type="AlphaFoldDB" id="A0A0M7BDD7"/>
<name>A0A0M7BDD7_9RHOB</name>